<dbReference type="EMBL" id="CP046457">
    <property type="protein sequence ID" value="QGT99568.1"/>
    <property type="molecule type" value="Genomic_DNA"/>
</dbReference>
<dbReference type="GO" id="GO:0007165">
    <property type="term" value="P:signal transduction"/>
    <property type="evidence" value="ECO:0007669"/>
    <property type="project" value="InterPro"/>
</dbReference>
<dbReference type="Pfam" id="PF01584">
    <property type="entry name" value="CheW"/>
    <property type="match status" value="1"/>
</dbReference>
<proteinExistence type="predicted"/>
<protein>
    <submittedName>
        <fullName evidence="2">Positive regulator of CheA protein activity (CheW)</fullName>
    </submittedName>
</protein>
<gene>
    <name evidence="2" type="ORF">SYNTR_0975</name>
</gene>
<dbReference type="Gene3D" id="2.40.50.180">
    <property type="entry name" value="CheA-289, Domain 4"/>
    <property type="match status" value="1"/>
</dbReference>
<dbReference type="InterPro" id="IPR039315">
    <property type="entry name" value="CheW"/>
</dbReference>
<dbReference type="RefSeq" id="WP_156203449.1">
    <property type="nucleotide sequence ID" value="NZ_CP046457.1"/>
</dbReference>
<dbReference type="InterPro" id="IPR036061">
    <property type="entry name" value="CheW-like_dom_sf"/>
</dbReference>
<feature type="domain" description="CheW-like" evidence="1">
    <location>
        <begin position="3"/>
        <end position="146"/>
    </location>
</feature>
<evidence type="ECO:0000313" key="3">
    <source>
        <dbReference type="Proteomes" id="UP000426444"/>
    </source>
</evidence>
<evidence type="ECO:0000259" key="1">
    <source>
        <dbReference type="PROSITE" id="PS50851"/>
    </source>
</evidence>
<dbReference type="SMART" id="SM00260">
    <property type="entry name" value="CheW"/>
    <property type="match status" value="1"/>
</dbReference>
<accession>A0A6I6D9L0</accession>
<dbReference type="OrthoDB" id="9794382at2"/>
<reference evidence="3" key="1">
    <citation type="journal article" date="2019" name="Microbiology">
        <title>Complete Genome Sequence of an Uncultured Bacterium of the Candidate Phylum Bipolaricaulota.</title>
        <authorList>
            <person name="Kadnikov V.V."/>
            <person name="Mardanov A.V."/>
            <person name="Beletsky A.V."/>
            <person name="Frank Y.A."/>
            <person name="Karnachuk O.V."/>
            <person name="Ravin N.V."/>
        </authorList>
    </citation>
    <scope>NUCLEOTIDE SEQUENCE [LARGE SCALE GENOMIC DNA]</scope>
</reference>
<evidence type="ECO:0000313" key="2">
    <source>
        <dbReference type="EMBL" id="QGT99568.1"/>
    </source>
</evidence>
<dbReference type="PROSITE" id="PS50851">
    <property type="entry name" value="CHEW"/>
    <property type="match status" value="1"/>
</dbReference>
<dbReference type="InterPro" id="IPR002545">
    <property type="entry name" value="CheW-lke_dom"/>
</dbReference>
<dbReference type="AlphaFoldDB" id="A0A6I6D9L0"/>
<dbReference type="Proteomes" id="UP000426444">
    <property type="component" value="Chromosome"/>
</dbReference>
<dbReference type="PANTHER" id="PTHR22617">
    <property type="entry name" value="CHEMOTAXIS SENSOR HISTIDINE KINASE-RELATED"/>
    <property type="match status" value="1"/>
</dbReference>
<organism evidence="2 3">
    <name type="scientific">Candidatus Syntrophocurvum alkaliphilum</name>
    <dbReference type="NCBI Taxonomy" id="2293317"/>
    <lineage>
        <taxon>Bacteria</taxon>
        <taxon>Bacillati</taxon>
        <taxon>Bacillota</taxon>
        <taxon>Clostridia</taxon>
        <taxon>Eubacteriales</taxon>
        <taxon>Syntrophomonadaceae</taxon>
        <taxon>Candidatus Syntrophocurvum</taxon>
    </lineage>
</organism>
<dbReference type="PANTHER" id="PTHR22617:SF23">
    <property type="entry name" value="CHEMOTAXIS PROTEIN CHEW"/>
    <property type="match status" value="1"/>
</dbReference>
<dbReference type="GO" id="GO:0006935">
    <property type="term" value="P:chemotaxis"/>
    <property type="evidence" value="ECO:0007669"/>
    <property type="project" value="InterPro"/>
</dbReference>
<name>A0A6I6D9L0_9FIRM</name>
<sequence length="152" mass="17445">MEKLYVIFYLLDNDLKYELGIPIEDVSEIIRLNNITPLPDATDSIEGIINLRNKIIPVINVRHLFNIPSNNFSEQSRIVVFQYDDLITGVIVDEVTEVLRLHEANIEHIPDIFDDETSNYLHGIGKINDRLILLLNVGSLVINREVCEESFV</sequence>
<dbReference type="GO" id="GO:0005829">
    <property type="term" value="C:cytosol"/>
    <property type="evidence" value="ECO:0007669"/>
    <property type="project" value="TreeGrafter"/>
</dbReference>
<keyword evidence="3" id="KW-1185">Reference proteome</keyword>
<dbReference type="Gene3D" id="2.30.30.40">
    <property type="entry name" value="SH3 Domains"/>
    <property type="match status" value="1"/>
</dbReference>
<dbReference type="KEGG" id="salq:SYNTR_0975"/>
<dbReference type="SUPFAM" id="SSF50341">
    <property type="entry name" value="CheW-like"/>
    <property type="match status" value="1"/>
</dbReference>